<keyword evidence="15 17" id="KW-0472">Membrane</keyword>
<dbReference type="AlphaFoldDB" id="A0A0A0RYR5"/>
<feature type="transmembrane region" description="Helical" evidence="17">
    <location>
        <begin position="134"/>
        <end position="157"/>
    </location>
</feature>
<dbReference type="PANTHER" id="PTHR43507">
    <property type="entry name" value="NADH-UBIQUINONE OXIDOREDUCTASE CHAIN 4"/>
    <property type="match status" value="1"/>
</dbReference>
<evidence type="ECO:0000256" key="7">
    <source>
        <dbReference type="ARBA" id="ARBA00022660"/>
    </source>
</evidence>
<feature type="domain" description="NADH:quinone oxidoreductase/Mrp antiporter transmembrane" evidence="18">
    <location>
        <begin position="101"/>
        <end position="386"/>
    </location>
</feature>
<dbReference type="Pfam" id="PF00361">
    <property type="entry name" value="Proton_antipo_M"/>
    <property type="match status" value="1"/>
</dbReference>
<evidence type="ECO:0000256" key="13">
    <source>
        <dbReference type="ARBA" id="ARBA00023075"/>
    </source>
</evidence>
<evidence type="ECO:0000256" key="1">
    <source>
        <dbReference type="ARBA" id="ARBA00003257"/>
    </source>
</evidence>
<comment type="similarity">
    <text evidence="3 17">Belongs to the complex I subunit 4 family.</text>
</comment>
<comment type="function">
    <text evidence="17">Core subunit of the mitochondrial membrane respiratory chain NADH dehydrogenase (Complex I) which catalyzes electron transfer from NADH through the respiratory chain, using ubiquinone as an electron acceptor. Essential for the catalytic activity and assembly of complex I.</text>
</comment>
<dbReference type="PANTHER" id="PTHR43507:SF20">
    <property type="entry name" value="NADH-UBIQUINONE OXIDOREDUCTASE CHAIN 4"/>
    <property type="match status" value="1"/>
</dbReference>
<keyword evidence="7 17" id="KW-0679">Respiratory chain</keyword>
<feature type="transmembrane region" description="Helical" evidence="17">
    <location>
        <begin position="268"/>
        <end position="291"/>
    </location>
</feature>
<name>A0A0A0RYR5_9INSE</name>
<feature type="transmembrane region" description="Helical" evidence="17">
    <location>
        <begin position="177"/>
        <end position="200"/>
    </location>
</feature>
<protein>
    <recommendedName>
        <fullName evidence="5 17">NADH-ubiquinone oxidoreductase chain 4</fullName>
        <ecNumber evidence="4 17">7.1.1.2</ecNumber>
    </recommendedName>
</protein>
<dbReference type="PRINTS" id="PR01437">
    <property type="entry name" value="NUOXDRDTASE4"/>
</dbReference>
<dbReference type="GO" id="GO:0003954">
    <property type="term" value="F:NADH dehydrogenase activity"/>
    <property type="evidence" value="ECO:0007669"/>
    <property type="project" value="TreeGrafter"/>
</dbReference>
<comment type="catalytic activity">
    <reaction evidence="16 17">
        <text>a ubiquinone + NADH + 5 H(+)(in) = a ubiquinol + NAD(+) + 4 H(+)(out)</text>
        <dbReference type="Rhea" id="RHEA:29091"/>
        <dbReference type="Rhea" id="RHEA-COMP:9565"/>
        <dbReference type="Rhea" id="RHEA-COMP:9566"/>
        <dbReference type="ChEBI" id="CHEBI:15378"/>
        <dbReference type="ChEBI" id="CHEBI:16389"/>
        <dbReference type="ChEBI" id="CHEBI:17976"/>
        <dbReference type="ChEBI" id="CHEBI:57540"/>
        <dbReference type="ChEBI" id="CHEBI:57945"/>
        <dbReference type="EC" id="7.1.1.2"/>
    </reaction>
</comment>
<comment type="function">
    <text evidence="1">Core subunit of the mitochondrial membrane respiratory chain NADH dehydrogenase (Complex I) that is believed to belong to the minimal assembly required for catalysis. Complex I functions in the transfer of electrons from NADH to the respiratory chain. The immediate electron acceptor for the enzyme is believed to be ubiquinone.</text>
</comment>
<evidence type="ECO:0000256" key="12">
    <source>
        <dbReference type="ARBA" id="ARBA00023027"/>
    </source>
</evidence>
<dbReference type="EMBL" id="KM244670">
    <property type="protein sequence ID" value="AIW06144.1"/>
    <property type="molecule type" value="Genomic_DNA"/>
</dbReference>
<gene>
    <name evidence="20" type="primary">ND4</name>
</gene>
<feature type="transmembrane region" description="Helical" evidence="17">
    <location>
        <begin position="339"/>
        <end position="357"/>
    </location>
</feature>
<keyword evidence="14 17" id="KW-0496">Mitochondrion</keyword>
<feature type="transmembrane region" description="Helical" evidence="17">
    <location>
        <begin position="80"/>
        <end position="99"/>
    </location>
</feature>
<evidence type="ECO:0000256" key="10">
    <source>
        <dbReference type="ARBA" id="ARBA00022982"/>
    </source>
</evidence>
<organism evidence="20">
    <name type="scientific">Teloganodidae sp. MT-2014</name>
    <dbReference type="NCBI Taxonomy" id="1560024"/>
    <lineage>
        <taxon>Eukaryota</taxon>
        <taxon>Metazoa</taxon>
        <taxon>Ecdysozoa</taxon>
        <taxon>Arthropoda</taxon>
        <taxon>Hexapoda</taxon>
        <taxon>Insecta</taxon>
        <taxon>Pterygota</taxon>
        <taxon>Palaeoptera</taxon>
        <taxon>Ephemeroptera</taxon>
        <taxon>Pannota</taxon>
        <taxon>Teloganodidae</taxon>
    </lineage>
</organism>
<feature type="transmembrane region" description="Helical" evidence="17">
    <location>
        <begin position="105"/>
        <end position="127"/>
    </location>
</feature>
<keyword evidence="12 17" id="KW-0520">NAD</keyword>
<dbReference type="EC" id="7.1.1.2" evidence="4 17"/>
<feature type="domain" description="NADH:ubiquinone oxidoreductase chain 4 N-terminal" evidence="19">
    <location>
        <begin position="3"/>
        <end position="98"/>
    </location>
</feature>
<feature type="transmembrane region" description="Helical" evidence="17">
    <location>
        <begin position="418"/>
        <end position="440"/>
    </location>
</feature>
<evidence type="ECO:0000256" key="3">
    <source>
        <dbReference type="ARBA" id="ARBA00009025"/>
    </source>
</evidence>
<geneLocation type="mitochondrion" evidence="20"/>
<feature type="transmembrane region" description="Helical" evidence="17">
    <location>
        <begin position="377"/>
        <end position="397"/>
    </location>
</feature>
<keyword evidence="13 17" id="KW-0830">Ubiquinone</keyword>
<dbReference type="InterPro" id="IPR000260">
    <property type="entry name" value="NADH4_N"/>
</dbReference>
<dbReference type="InterPro" id="IPR001750">
    <property type="entry name" value="ND/Mrp_TM"/>
</dbReference>
<evidence type="ECO:0000256" key="14">
    <source>
        <dbReference type="ARBA" id="ARBA00023128"/>
    </source>
</evidence>
<accession>A0A0A0RYR5</accession>
<evidence type="ECO:0000256" key="4">
    <source>
        <dbReference type="ARBA" id="ARBA00012944"/>
    </source>
</evidence>
<evidence type="ECO:0000256" key="8">
    <source>
        <dbReference type="ARBA" id="ARBA00022692"/>
    </source>
</evidence>
<evidence type="ECO:0000256" key="5">
    <source>
        <dbReference type="ARBA" id="ARBA00021006"/>
    </source>
</evidence>
<dbReference type="InterPro" id="IPR003918">
    <property type="entry name" value="NADH_UbQ_OxRdtase"/>
</dbReference>
<keyword evidence="8 17" id="KW-0812">Transmembrane</keyword>
<keyword evidence="11 17" id="KW-1133">Transmembrane helix</keyword>
<dbReference type="GO" id="GO:0042773">
    <property type="term" value="P:ATP synthesis coupled electron transport"/>
    <property type="evidence" value="ECO:0007669"/>
    <property type="project" value="InterPro"/>
</dbReference>
<comment type="subcellular location">
    <subcellularLocation>
        <location evidence="2 17">Mitochondrion membrane</location>
        <topology evidence="2 17">Multi-pass membrane protein</topology>
    </subcellularLocation>
</comment>
<reference evidence="20" key="1">
    <citation type="journal article" date="2014" name="Nucleic Acids Res.">
        <title>Multiplex sequencing of pooled mitochondrial genomes-a crucial step toward biodiversity analysis using mito-metagenomics.</title>
        <authorList>
            <person name="Tang M."/>
            <person name="Tan M."/>
            <person name="Meng G."/>
            <person name="Yang S."/>
            <person name="Su X."/>
            <person name="Liu S."/>
            <person name="Song W."/>
            <person name="Li Y."/>
            <person name="Wu Q."/>
            <person name="Zhang A."/>
            <person name="Zhou X."/>
        </authorList>
    </citation>
    <scope>NUCLEOTIDE SEQUENCE</scope>
    <source>
        <strain evidence="20">CL175</strain>
    </source>
</reference>
<dbReference type="Pfam" id="PF01059">
    <property type="entry name" value="Oxidored_q5_N"/>
    <property type="match status" value="1"/>
</dbReference>
<evidence type="ECO:0000313" key="20">
    <source>
        <dbReference type="EMBL" id="AIW06144.1"/>
    </source>
</evidence>
<evidence type="ECO:0000256" key="2">
    <source>
        <dbReference type="ARBA" id="ARBA00004225"/>
    </source>
</evidence>
<sequence>MGVLFLAPLLKSSKSWNLSHLSLYILSFVSLVVLSFSNIWSEVGYAFGTDIISSALILLTFWISGLMMTASESLSSHNFFSSYFILMVLFLCFMLVLTFSSLDLFYFYLYFEGSLIPTFFLIVGWGYQPERVPAGLYLLFYTLAASLPLLLSIFYLSKENFSFSILVVGQELTSLNFYLYLGLVLAFLVKMPLFLVHLWLPKAHVEAPVAGSMILAGVLLKLGGYGLYRVSKVVYLSGMTFNFVWIGVSLAGGVLMSLLCLRQSDLKALVAYSSVVHMGFVVGGLMSFNSWGVNGALVLMVGHGLCSSGLFCLVNLIYERTGSRSLLINKGLLNLMPSMGLWWFLLSVVNMAAPPSLNLLGEISIINSLVTWESWSMLTIMFISFLSAAYSLFLFSFTQHGKFHLSTFSSLGGQNREYLLLFLHWVPVNFLIVGSTDLFICV</sequence>
<evidence type="ECO:0000259" key="18">
    <source>
        <dbReference type="Pfam" id="PF00361"/>
    </source>
</evidence>
<feature type="transmembrane region" description="Helical" evidence="17">
    <location>
        <begin position="207"/>
        <end position="228"/>
    </location>
</feature>
<feature type="transmembrane region" description="Helical" evidence="17">
    <location>
        <begin position="21"/>
        <end position="40"/>
    </location>
</feature>
<proteinExistence type="inferred from homology"/>
<keyword evidence="6 17" id="KW-0813">Transport</keyword>
<evidence type="ECO:0000256" key="15">
    <source>
        <dbReference type="ARBA" id="ARBA00023136"/>
    </source>
</evidence>
<dbReference type="GO" id="GO:0008137">
    <property type="term" value="F:NADH dehydrogenase (ubiquinone) activity"/>
    <property type="evidence" value="ECO:0007669"/>
    <property type="project" value="UniProtKB-UniRule"/>
</dbReference>
<evidence type="ECO:0000256" key="6">
    <source>
        <dbReference type="ARBA" id="ARBA00022448"/>
    </source>
</evidence>
<feature type="transmembrane region" description="Helical" evidence="17">
    <location>
        <begin position="240"/>
        <end position="261"/>
    </location>
</feature>
<keyword evidence="10 17" id="KW-0249">Electron transport</keyword>
<dbReference type="GO" id="GO:0048039">
    <property type="term" value="F:ubiquinone binding"/>
    <property type="evidence" value="ECO:0007669"/>
    <property type="project" value="TreeGrafter"/>
</dbReference>
<dbReference type="GO" id="GO:0031966">
    <property type="term" value="C:mitochondrial membrane"/>
    <property type="evidence" value="ECO:0007669"/>
    <property type="project" value="UniProtKB-SubCell"/>
</dbReference>
<feature type="transmembrane region" description="Helical" evidence="17">
    <location>
        <begin position="297"/>
        <end position="318"/>
    </location>
</feature>
<evidence type="ECO:0000256" key="9">
    <source>
        <dbReference type="ARBA" id="ARBA00022967"/>
    </source>
</evidence>
<dbReference type="GO" id="GO:0015990">
    <property type="term" value="P:electron transport coupled proton transport"/>
    <property type="evidence" value="ECO:0007669"/>
    <property type="project" value="TreeGrafter"/>
</dbReference>
<evidence type="ECO:0000256" key="16">
    <source>
        <dbReference type="ARBA" id="ARBA00049551"/>
    </source>
</evidence>
<feature type="transmembrane region" description="Helical" evidence="17">
    <location>
        <begin position="46"/>
        <end position="68"/>
    </location>
</feature>
<evidence type="ECO:0000259" key="19">
    <source>
        <dbReference type="Pfam" id="PF01059"/>
    </source>
</evidence>
<evidence type="ECO:0000256" key="17">
    <source>
        <dbReference type="RuleBase" id="RU003297"/>
    </source>
</evidence>
<evidence type="ECO:0000256" key="11">
    <source>
        <dbReference type="ARBA" id="ARBA00022989"/>
    </source>
</evidence>
<keyword evidence="9" id="KW-1278">Translocase</keyword>